<keyword evidence="9" id="KW-0902">Two-component regulatory system</keyword>
<dbReference type="Pfam" id="PF13756">
    <property type="entry name" value="Stimulus_sens_1"/>
    <property type="match status" value="1"/>
</dbReference>
<keyword evidence="10 11" id="KW-0472">Membrane</keyword>
<dbReference type="SMART" id="SM00387">
    <property type="entry name" value="HATPase_c"/>
    <property type="match status" value="1"/>
</dbReference>
<accession>A0A023D970</accession>
<sequence>MSPMEPPREQLLNATPATRRRRVWDDPLGLLRHLFRLIRWKRLARRRHRMNGAFDPGPDTTTPRLSAAYLRRPRLASPLMRRLLLVNTLPLALLAVTLLFLNDFQNSLLETDVNALREQAHIYANAIGQLDAERSTERHPLPGAEYVLDAARAKPLLLRLTEPSPHAHARLVGPDGKLIADSREEAALARHRPRRALKPGVTEEPLPPPIPPAWTPPRNNIVEIAYDWLLSLLPLSSREGIVTLDVPEPPAPQASSVTPSGIVEAAPYIRRTPDHQLVITVAEPVIHDGQTVGVIQLTRQAQEVDRSLFTVRSSILSLFLVALIVTVLLSWYLSLTIARPLLRLAAASHQMRDESGRVDAVPENLLARRDEIGVLARALRGSVLALWARMDAIERFAADVSHELKNPLSSIRSAIETLPRIENRERQTRLLGIIGNDVRRMDRLITDISDASRLDAEMSRIRPEPVDVTNLLALLTEMHQTTRGVNAPILQLEDSGEDEPLRVFAVEDRLVQVLRNLIGNAISFSPRRGLITLGATARGSQQVEIFVSDEGPGIPEGKLEDIFDRFYSERPHSEHFGQHSGLGLAISRQIIEALHGTLHAENRLDGDGQVQGARFVIRLPRSP</sequence>
<dbReference type="EC" id="2.7.13.3" evidence="3"/>
<dbReference type="PROSITE" id="PS50109">
    <property type="entry name" value="HIS_KIN"/>
    <property type="match status" value="1"/>
</dbReference>
<dbReference type="Pfam" id="PF02518">
    <property type="entry name" value="HATPase_c"/>
    <property type="match status" value="1"/>
</dbReference>
<feature type="domain" description="HAMP" evidence="13">
    <location>
        <begin position="335"/>
        <end position="391"/>
    </location>
</feature>
<dbReference type="PANTHER" id="PTHR45436:SF5">
    <property type="entry name" value="SENSOR HISTIDINE KINASE TRCS"/>
    <property type="match status" value="1"/>
</dbReference>
<evidence type="ECO:0000256" key="7">
    <source>
        <dbReference type="ARBA" id="ARBA00022777"/>
    </source>
</evidence>
<evidence type="ECO:0000256" key="4">
    <source>
        <dbReference type="ARBA" id="ARBA00022553"/>
    </source>
</evidence>
<keyword evidence="15" id="KW-1185">Reference proteome</keyword>
<evidence type="ECO:0000259" key="12">
    <source>
        <dbReference type="PROSITE" id="PS50109"/>
    </source>
</evidence>
<evidence type="ECO:0000256" key="11">
    <source>
        <dbReference type="SAM" id="Phobius"/>
    </source>
</evidence>
<reference evidence="14 15" key="2">
    <citation type="journal article" date="2014" name="FEMS Microbiol. Lett.">
        <title>Draft genomic DNA sequence of the facultatively methylotrophic bacterium Acidomonas methanolica type strain MB58.</title>
        <authorList>
            <person name="Higashiura N."/>
            <person name="Hadano H."/>
            <person name="Hirakawa H."/>
            <person name="Matsutani M."/>
            <person name="Takabe S."/>
            <person name="Matsushita K."/>
            <person name="Azuma Y."/>
        </authorList>
    </citation>
    <scope>NUCLEOTIDE SEQUENCE [LARGE SCALE GENOMIC DNA]</scope>
    <source>
        <strain evidence="14 15">MB58</strain>
    </source>
</reference>
<dbReference type="InterPro" id="IPR025908">
    <property type="entry name" value="Sensor_TM1"/>
</dbReference>
<dbReference type="SUPFAM" id="SSF55874">
    <property type="entry name" value="ATPase domain of HSP90 chaperone/DNA topoisomerase II/histidine kinase"/>
    <property type="match status" value="1"/>
</dbReference>
<keyword evidence="4" id="KW-0597">Phosphoprotein</keyword>
<dbReference type="InterPro" id="IPR025919">
    <property type="entry name" value="Stimulus_sens_dom"/>
</dbReference>
<evidence type="ECO:0000256" key="3">
    <source>
        <dbReference type="ARBA" id="ARBA00012438"/>
    </source>
</evidence>
<dbReference type="InterPro" id="IPR003594">
    <property type="entry name" value="HATPase_dom"/>
</dbReference>
<dbReference type="Gene3D" id="1.10.287.130">
    <property type="match status" value="1"/>
</dbReference>
<evidence type="ECO:0000313" key="14">
    <source>
        <dbReference type="EMBL" id="GAJ30255.1"/>
    </source>
</evidence>
<keyword evidence="7 14" id="KW-0418">Kinase</keyword>
<evidence type="ECO:0000256" key="9">
    <source>
        <dbReference type="ARBA" id="ARBA00023012"/>
    </source>
</evidence>
<feature type="transmembrane region" description="Helical" evidence="11">
    <location>
        <begin position="315"/>
        <end position="333"/>
    </location>
</feature>
<dbReference type="PRINTS" id="PR00344">
    <property type="entry name" value="BCTRLSENSOR"/>
</dbReference>
<dbReference type="InterPro" id="IPR005467">
    <property type="entry name" value="His_kinase_dom"/>
</dbReference>
<proteinExistence type="predicted"/>
<dbReference type="InterPro" id="IPR036890">
    <property type="entry name" value="HATPase_C_sf"/>
</dbReference>
<feature type="domain" description="Histidine kinase" evidence="12">
    <location>
        <begin position="399"/>
        <end position="623"/>
    </location>
</feature>
<evidence type="ECO:0000256" key="2">
    <source>
        <dbReference type="ARBA" id="ARBA00004370"/>
    </source>
</evidence>
<keyword evidence="5" id="KW-0808">Transferase</keyword>
<dbReference type="CDD" id="cd00082">
    <property type="entry name" value="HisKA"/>
    <property type="match status" value="1"/>
</dbReference>
<evidence type="ECO:0000313" key="15">
    <source>
        <dbReference type="Proteomes" id="UP000019760"/>
    </source>
</evidence>
<dbReference type="InterPro" id="IPR050428">
    <property type="entry name" value="TCS_sensor_his_kinase"/>
</dbReference>
<dbReference type="InterPro" id="IPR004358">
    <property type="entry name" value="Sig_transdc_His_kin-like_C"/>
</dbReference>
<evidence type="ECO:0000256" key="6">
    <source>
        <dbReference type="ARBA" id="ARBA00022692"/>
    </source>
</evidence>
<evidence type="ECO:0000256" key="1">
    <source>
        <dbReference type="ARBA" id="ARBA00000085"/>
    </source>
</evidence>
<dbReference type="GO" id="GO:0000155">
    <property type="term" value="F:phosphorelay sensor kinase activity"/>
    <property type="evidence" value="ECO:0007669"/>
    <property type="project" value="InterPro"/>
</dbReference>
<dbReference type="InterPro" id="IPR036097">
    <property type="entry name" value="HisK_dim/P_sf"/>
</dbReference>
<organism evidence="14 15">
    <name type="scientific">Acidomonas methanolica NBRC 104435</name>
    <dbReference type="NCBI Taxonomy" id="1231351"/>
    <lineage>
        <taxon>Bacteria</taxon>
        <taxon>Pseudomonadati</taxon>
        <taxon>Pseudomonadota</taxon>
        <taxon>Alphaproteobacteria</taxon>
        <taxon>Acetobacterales</taxon>
        <taxon>Acetobacteraceae</taxon>
        <taxon>Acidomonas</taxon>
    </lineage>
</organism>
<dbReference type="Proteomes" id="UP000019760">
    <property type="component" value="Unassembled WGS sequence"/>
</dbReference>
<dbReference type="AlphaFoldDB" id="A0A023D970"/>
<keyword evidence="6 11" id="KW-0812">Transmembrane</keyword>
<evidence type="ECO:0000256" key="10">
    <source>
        <dbReference type="ARBA" id="ARBA00023136"/>
    </source>
</evidence>
<dbReference type="Gene3D" id="3.30.565.10">
    <property type="entry name" value="Histidine kinase-like ATPase, C-terminal domain"/>
    <property type="match status" value="1"/>
</dbReference>
<dbReference type="SUPFAM" id="SSF47384">
    <property type="entry name" value="Homodimeric domain of signal transducing histidine kinase"/>
    <property type="match status" value="1"/>
</dbReference>
<evidence type="ECO:0000256" key="8">
    <source>
        <dbReference type="ARBA" id="ARBA00022989"/>
    </source>
</evidence>
<dbReference type="EMBL" id="BAND01000113">
    <property type="protein sequence ID" value="GAJ30255.1"/>
    <property type="molecule type" value="Genomic_DNA"/>
</dbReference>
<protein>
    <recommendedName>
        <fullName evidence="3">histidine kinase</fullName>
        <ecNumber evidence="3">2.7.13.3</ecNumber>
    </recommendedName>
</protein>
<name>A0A023D970_ACIMT</name>
<comment type="caution">
    <text evidence="14">The sequence shown here is derived from an EMBL/GenBank/DDBJ whole genome shotgun (WGS) entry which is preliminary data.</text>
</comment>
<comment type="subcellular location">
    <subcellularLocation>
        <location evidence="2">Membrane</location>
    </subcellularLocation>
</comment>
<gene>
    <name evidence="14" type="ORF">Amme_114_012</name>
</gene>
<reference evidence="15" key="1">
    <citation type="journal article" date="2014" name="FEMS Microbiol. Lett.">
        <title>Draft Genomic DNA Sequence of the Facultatively Methylotrophic Bacterium Acidomonas methanolica type strain MB58.</title>
        <authorList>
            <person name="Higashiura N."/>
            <person name="Hadano H."/>
            <person name="Hirakawa H."/>
            <person name="Matsutani M."/>
            <person name="Takabe S."/>
            <person name="Matsushita K."/>
            <person name="Azuma Y."/>
        </authorList>
    </citation>
    <scope>NUCLEOTIDE SEQUENCE [LARGE SCALE GENOMIC DNA]</scope>
    <source>
        <strain evidence="15">MB58</strain>
    </source>
</reference>
<dbReference type="SMART" id="SM00388">
    <property type="entry name" value="HisKA"/>
    <property type="match status" value="1"/>
</dbReference>
<dbReference type="InterPro" id="IPR003661">
    <property type="entry name" value="HisK_dim/P_dom"/>
</dbReference>
<dbReference type="InterPro" id="IPR003660">
    <property type="entry name" value="HAMP_dom"/>
</dbReference>
<dbReference type="Pfam" id="PF13755">
    <property type="entry name" value="Sensor_TM1"/>
    <property type="match status" value="1"/>
</dbReference>
<keyword evidence="8 11" id="KW-1133">Transmembrane helix</keyword>
<evidence type="ECO:0000256" key="5">
    <source>
        <dbReference type="ARBA" id="ARBA00022679"/>
    </source>
</evidence>
<comment type="catalytic activity">
    <reaction evidence="1">
        <text>ATP + protein L-histidine = ADP + protein N-phospho-L-histidine.</text>
        <dbReference type="EC" id="2.7.13.3"/>
    </reaction>
</comment>
<dbReference type="Gene3D" id="6.10.340.10">
    <property type="match status" value="1"/>
</dbReference>
<dbReference type="GO" id="GO:0005886">
    <property type="term" value="C:plasma membrane"/>
    <property type="evidence" value="ECO:0007669"/>
    <property type="project" value="TreeGrafter"/>
</dbReference>
<dbReference type="PROSITE" id="PS50885">
    <property type="entry name" value="HAMP"/>
    <property type="match status" value="1"/>
</dbReference>
<dbReference type="PANTHER" id="PTHR45436">
    <property type="entry name" value="SENSOR HISTIDINE KINASE YKOH"/>
    <property type="match status" value="1"/>
</dbReference>
<evidence type="ECO:0000259" key="13">
    <source>
        <dbReference type="PROSITE" id="PS50885"/>
    </source>
</evidence>
<feature type="transmembrane region" description="Helical" evidence="11">
    <location>
        <begin position="83"/>
        <end position="101"/>
    </location>
</feature>
<dbReference type="Pfam" id="PF00512">
    <property type="entry name" value="HisKA"/>
    <property type="match status" value="1"/>
</dbReference>